<feature type="region of interest" description="Disordered" evidence="1">
    <location>
        <begin position="154"/>
        <end position="178"/>
    </location>
</feature>
<gene>
    <name evidence="2" type="ORF">FRACA_60037</name>
</gene>
<dbReference type="Proteomes" id="UP000234331">
    <property type="component" value="Unassembled WGS sequence"/>
</dbReference>
<feature type="region of interest" description="Disordered" evidence="1">
    <location>
        <begin position="1"/>
        <end position="25"/>
    </location>
</feature>
<keyword evidence="3" id="KW-1185">Reference proteome</keyword>
<dbReference type="EMBL" id="FZMO01000525">
    <property type="protein sequence ID" value="SNQ51051.1"/>
    <property type="molecule type" value="Genomic_DNA"/>
</dbReference>
<proteinExistence type="predicted"/>
<accession>A0A2I2KZG0</accession>
<evidence type="ECO:0000256" key="1">
    <source>
        <dbReference type="SAM" id="MobiDB-lite"/>
    </source>
</evidence>
<evidence type="ECO:0000313" key="2">
    <source>
        <dbReference type="EMBL" id="SNQ51051.1"/>
    </source>
</evidence>
<reference evidence="2 3" key="1">
    <citation type="submission" date="2017-06" db="EMBL/GenBank/DDBJ databases">
        <authorList>
            <person name="Kim H.J."/>
            <person name="Triplett B.A."/>
        </authorList>
    </citation>
    <scope>NUCLEOTIDE SEQUENCE [LARGE SCALE GENOMIC DNA]</scope>
    <source>
        <strain evidence="2">FRACA_ARgP5</strain>
    </source>
</reference>
<name>A0A2I2KZG0_9ACTN</name>
<sequence>MSGAMSSSPATQASPPLDPGGRLAPAHHPRVVDIVSGQVGQGALPVVFALGPRMARRGPGGSGRCRRIRIGEPAPHGRRRRRGGDAAGCRVAGQLRAAPAGQRRPLTAGISHARALTPGNAGEAILPSGRLAGTPQEALDCACGLYLGDTTAWLNPPPPATPDELTGATTRGRVRRWR</sequence>
<organism evidence="2 3">
    <name type="scientific">Frankia canadensis</name>
    <dbReference type="NCBI Taxonomy" id="1836972"/>
    <lineage>
        <taxon>Bacteria</taxon>
        <taxon>Bacillati</taxon>
        <taxon>Actinomycetota</taxon>
        <taxon>Actinomycetes</taxon>
        <taxon>Frankiales</taxon>
        <taxon>Frankiaceae</taxon>
        <taxon>Frankia</taxon>
    </lineage>
</organism>
<dbReference type="AlphaFoldDB" id="A0A2I2KZG0"/>
<feature type="compositionally biased region" description="Polar residues" evidence="1">
    <location>
        <begin position="1"/>
        <end position="14"/>
    </location>
</feature>
<evidence type="ECO:0000313" key="3">
    <source>
        <dbReference type="Proteomes" id="UP000234331"/>
    </source>
</evidence>
<protein>
    <submittedName>
        <fullName evidence="2">Uncharacterized protein</fullName>
    </submittedName>
</protein>